<proteinExistence type="predicted"/>
<evidence type="ECO:0000313" key="1">
    <source>
        <dbReference type="EMBL" id="NMK39350.1"/>
    </source>
</evidence>
<organism evidence="1 2">
    <name type="scientific">Megasphaera elsdenii</name>
    <dbReference type="NCBI Taxonomy" id="907"/>
    <lineage>
        <taxon>Bacteria</taxon>
        <taxon>Bacillati</taxon>
        <taxon>Bacillota</taxon>
        <taxon>Negativicutes</taxon>
        <taxon>Veillonellales</taxon>
        <taxon>Veillonellaceae</taxon>
        <taxon>Megasphaera</taxon>
    </lineage>
</organism>
<protein>
    <recommendedName>
        <fullName evidence="3">Semialdehyde dehydrogenase NAD-binding domain-containing protein</fullName>
    </recommendedName>
</protein>
<evidence type="ECO:0008006" key="3">
    <source>
        <dbReference type="Google" id="ProtNLM"/>
    </source>
</evidence>
<comment type="caution">
    <text evidence="1">The sequence shown here is derived from an EMBL/GenBank/DDBJ whole genome shotgun (WGS) entry which is preliminary data.</text>
</comment>
<gene>
    <name evidence="1" type="ORF">HG933_08170</name>
</gene>
<dbReference type="EMBL" id="JABBJH010000010">
    <property type="protein sequence ID" value="NMK39350.1"/>
    <property type="molecule type" value="Genomic_DNA"/>
</dbReference>
<sequence length="60" mass="6162">MKACTEIKSGDLKGEKIRALVSGHTGATGKALMDILAASPAVESIVASSLSLPSLRRKPV</sequence>
<dbReference type="AlphaFoldDB" id="A0A848EV64"/>
<reference evidence="1 2" key="1">
    <citation type="submission" date="2020-04" db="EMBL/GenBank/DDBJ databases">
        <authorList>
            <person name="Hitch T.C.A."/>
            <person name="Wylensek D."/>
            <person name="Clavel T."/>
        </authorList>
    </citation>
    <scope>NUCLEOTIDE SEQUENCE [LARGE SCALE GENOMIC DNA]</scope>
    <source>
        <strain evidence="1 2">WCA-386-APC-2A</strain>
    </source>
</reference>
<name>A0A848EV64_MEGEL</name>
<accession>A0A848EV64</accession>
<dbReference type="Proteomes" id="UP000536773">
    <property type="component" value="Unassembled WGS sequence"/>
</dbReference>
<evidence type="ECO:0000313" key="2">
    <source>
        <dbReference type="Proteomes" id="UP000536773"/>
    </source>
</evidence>
<dbReference type="RefSeq" id="WP_169013671.1">
    <property type="nucleotide sequence ID" value="NZ_JABBJH010000010.1"/>
</dbReference>